<gene>
    <name evidence="2" type="ORF">ACFO4L_12285</name>
</gene>
<keyword evidence="1" id="KW-1133">Transmembrane helix</keyword>
<feature type="transmembrane region" description="Helical" evidence="1">
    <location>
        <begin position="109"/>
        <end position="127"/>
    </location>
</feature>
<evidence type="ECO:0008006" key="4">
    <source>
        <dbReference type="Google" id="ProtNLM"/>
    </source>
</evidence>
<dbReference type="EMBL" id="JBHSGK010000013">
    <property type="protein sequence ID" value="MFC4737371.1"/>
    <property type="molecule type" value="Genomic_DNA"/>
</dbReference>
<sequence>MSIRSLRTKQFALYNAFFLAALIFVAVLQETGLTILFTAGAVLLLVFTVRLWRDNTLALLPHEKKLEAHEMAVDPERVQKEKNRSKYFMPVLAVICVLVPLSNLSADPFVPVIAGTIAGNIGIYVRVRRFDRKAEAAET</sequence>
<keyword evidence="3" id="KW-1185">Reference proteome</keyword>
<reference evidence="3" key="1">
    <citation type="journal article" date="2019" name="Int. J. Syst. Evol. Microbiol.">
        <title>The Global Catalogue of Microorganisms (GCM) 10K type strain sequencing project: providing services to taxonomists for standard genome sequencing and annotation.</title>
        <authorList>
            <consortium name="The Broad Institute Genomics Platform"/>
            <consortium name="The Broad Institute Genome Sequencing Center for Infectious Disease"/>
            <person name="Wu L."/>
            <person name="Ma J."/>
        </authorList>
    </citation>
    <scope>NUCLEOTIDE SEQUENCE [LARGE SCALE GENOMIC DNA]</scope>
    <source>
        <strain evidence="3">JCM 12165</strain>
    </source>
</reference>
<name>A0ABV9NYI1_9BACI</name>
<accession>A0ABV9NYI1</accession>
<evidence type="ECO:0000313" key="2">
    <source>
        <dbReference type="EMBL" id="MFC4737371.1"/>
    </source>
</evidence>
<dbReference type="Proteomes" id="UP001595896">
    <property type="component" value="Unassembled WGS sequence"/>
</dbReference>
<evidence type="ECO:0000313" key="3">
    <source>
        <dbReference type="Proteomes" id="UP001595896"/>
    </source>
</evidence>
<feature type="transmembrane region" description="Helical" evidence="1">
    <location>
        <begin position="87"/>
        <end position="103"/>
    </location>
</feature>
<keyword evidence="1" id="KW-0812">Transmembrane</keyword>
<protein>
    <recommendedName>
        <fullName evidence="4">ATP synthase subunit I</fullName>
    </recommendedName>
</protein>
<keyword evidence="1" id="KW-0472">Membrane</keyword>
<dbReference type="RefSeq" id="WP_377909970.1">
    <property type="nucleotide sequence ID" value="NZ_JBHSGK010000013.1"/>
</dbReference>
<feature type="transmembrane region" description="Helical" evidence="1">
    <location>
        <begin position="35"/>
        <end position="52"/>
    </location>
</feature>
<feature type="transmembrane region" description="Helical" evidence="1">
    <location>
        <begin position="12"/>
        <end position="29"/>
    </location>
</feature>
<evidence type="ECO:0000256" key="1">
    <source>
        <dbReference type="SAM" id="Phobius"/>
    </source>
</evidence>
<proteinExistence type="predicted"/>
<organism evidence="2 3">
    <name type="scientific">Bacillus daqingensis</name>
    <dbReference type="NCBI Taxonomy" id="872396"/>
    <lineage>
        <taxon>Bacteria</taxon>
        <taxon>Bacillati</taxon>
        <taxon>Bacillota</taxon>
        <taxon>Bacilli</taxon>
        <taxon>Bacillales</taxon>
        <taxon>Bacillaceae</taxon>
        <taxon>Bacillus</taxon>
    </lineage>
</organism>
<comment type="caution">
    <text evidence="2">The sequence shown here is derived from an EMBL/GenBank/DDBJ whole genome shotgun (WGS) entry which is preliminary data.</text>
</comment>